<dbReference type="Pfam" id="PF20516">
    <property type="entry name" value="PDDEXK_12"/>
    <property type="match status" value="1"/>
</dbReference>
<feature type="region of interest" description="Disordered" evidence="1">
    <location>
        <begin position="74"/>
        <end position="99"/>
    </location>
</feature>
<feature type="domain" description="PD-(D/E)XK nuclease-like" evidence="2">
    <location>
        <begin position="227"/>
        <end position="278"/>
    </location>
</feature>
<dbReference type="InterPro" id="IPR046797">
    <property type="entry name" value="PDDEXK_12"/>
</dbReference>
<dbReference type="Proteomes" id="UP000434172">
    <property type="component" value="Unassembled WGS sequence"/>
</dbReference>
<sequence length="288" mass="31938">MLEKTNILNWLSQIPTPSTAFPEPGQCILNERETRKRKRSLDSHSPQRIPSPPFSPPERFIKGMMDNQESSIDRVMPYTNNDPQTSVDGDEAEQGLEPESNNEAGLHHAALRVVDAEIGSVVSTSHVTEHTTPTSKKRKRQSGSRVNANIMAIENTLQYQSFDGEHAPPPSLNRLRKHIQVLGRGIGIVPHAEKLSLTNEALTNNQFSWVDEATFAPNPDTTPTTPSLLPQRDALGPTPSIDYVREIWAAAFDAELVGHEESHWNLTVQGPILLSALKHLRSLGVSCW</sequence>
<reference evidence="3 4" key="1">
    <citation type="submission" date="2019-12" db="EMBL/GenBank/DDBJ databases">
        <title>A genome sequence resource for the geographically widespread anthracnose pathogen Colletotrichum asianum.</title>
        <authorList>
            <person name="Meng Y."/>
        </authorList>
    </citation>
    <scope>NUCLEOTIDE SEQUENCE [LARGE SCALE GENOMIC DNA]</scope>
    <source>
        <strain evidence="3 4">ICMP 18580</strain>
    </source>
</reference>
<organism evidence="3 4">
    <name type="scientific">Colletotrichum asianum</name>
    <dbReference type="NCBI Taxonomy" id="702518"/>
    <lineage>
        <taxon>Eukaryota</taxon>
        <taxon>Fungi</taxon>
        <taxon>Dikarya</taxon>
        <taxon>Ascomycota</taxon>
        <taxon>Pezizomycotina</taxon>
        <taxon>Sordariomycetes</taxon>
        <taxon>Hypocreomycetidae</taxon>
        <taxon>Glomerellales</taxon>
        <taxon>Glomerellaceae</taxon>
        <taxon>Colletotrichum</taxon>
        <taxon>Colletotrichum gloeosporioides species complex</taxon>
    </lineage>
</organism>
<evidence type="ECO:0000256" key="1">
    <source>
        <dbReference type="SAM" id="MobiDB-lite"/>
    </source>
</evidence>
<accession>A0A8H3W6J7</accession>
<feature type="region of interest" description="Disordered" evidence="1">
    <location>
        <begin position="123"/>
        <end position="145"/>
    </location>
</feature>
<evidence type="ECO:0000259" key="2">
    <source>
        <dbReference type="Pfam" id="PF20516"/>
    </source>
</evidence>
<gene>
    <name evidence="3" type="ORF">GQ607_011742</name>
</gene>
<evidence type="ECO:0000313" key="4">
    <source>
        <dbReference type="Proteomes" id="UP000434172"/>
    </source>
</evidence>
<dbReference type="OrthoDB" id="4161186at2759"/>
<keyword evidence="4" id="KW-1185">Reference proteome</keyword>
<feature type="compositionally biased region" description="Polar residues" evidence="1">
    <location>
        <begin position="78"/>
        <end position="87"/>
    </location>
</feature>
<evidence type="ECO:0000313" key="3">
    <source>
        <dbReference type="EMBL" id="KAF0320984.1"/>
    </source>
</evidence>
<dbReference type="AlphaFoldDB" id="A0A8H3W6J7"/>
<feature type="region of interest" description="Disordered" evidence="1">
    <location>
        <begin position="34"/>
        <end position="61"/>
    </location>
</feature>
<proteinExistence type="predicted"/>
<feature type="compositionally biased region" description="Low complexity" evidence="1">
    <location>
        <begin position="123"/>
        <end position="134"/>
    </location>
</feature>
<dbReference type="EMBL" id="WOWK01000076">
    <property type="protein sequence ID" value="KAF0320984.1"/>
    <property type="molecule type" value="Genomic_DNA"/>
</dbReference>
<protein>
    <recommendedName>
        <fullName evidence="2">PD-(D/E)XK nuclease-like domain-containing protein</fullName>
    </recommendedName>
</protein>
<name>A0A8H3W6J7_9PEZI</name>
<comment type="caution">
    <text evidence="3">The sequence shown here is derived from an EMBL/GenBank/DDBJ whole genome shotgun (WGS) entry which is preliminary data.</text>
</comment>